<comment type="caution">
    <text evidence="1">The sequence shown here is derived from an EMBL/GenBank/DDBJ whole genome shotgun (WGS) entry which is preliminary data.</text>
</comment>
<dbReference type="Proteomes" id="UP000694050">
    <property type="component" value="Unassembled WGS sequence"/>
</dbReference>
<reference evidence="1" key="1">
    <citation type="submission" date="2021-04" db="EMBL/GenBank/DDBJ databases">
        <title>First draft genome resource for Brassicaceae pathogens Fusarium oxysporum f. sp. raphani and Fusarium oxysporum f. sp. rapae.</title>
        <authorList>
            <person name="Asai S."/>
        </authorList>
    </citation>
    <scope>NUCLEOTIDE SEQUENCE</scope>
    <source>
        <strain evidence="1">Tf1208</strain>
    </source>
</reference>
<name>A0A8J5NTJ4_FUSOX</name>
<dbReference type="EMBL" id="JAELUQ010000007">
    <property type="protein sequence ID" value="KAG7411128.1"/>
    <property type="molecule type" value="Genomic_DNA"/>
</dbReference>
<evidence type="ECO:0000313" key="2">
    <source>
        <dbReference type="Proteomes" id="UP000694050"/>
    </source>
</evidence>
<organism evidence="1 2">
    <name type="scientific">Fusarium oxysporum f. sp. rapae</name>
    <dbReference type="NCBI Taxonomy" id="485398"/>
    <lineage>
        <taxon>Eukaryota</taxon>
        <taxon>Fungi</taxon>
        <taxon>Dikarya</taxon>
        <taxon>Ascomycota</taxon>
        <taxon>Pezizomycotina</taxon>
        <taxon>Sordariomycetes</taxon>
        <taxon>Hypocreomycetidae</taxon>
        <taxon>Hypocreales</taxon>
        <taxon>Nectriaceae</taxon>
        <taxon>Fusarium</taxon>
        <taxon>Fusarium oxysporum species complex</taxon>
    </lineage>
</organism>
<accession>A0A8J5NTJ4</accession>
<dbReference type="PANTHER" id="PTHR42057:SF2">
    <property type="entry name" value="F-BOX DOMAIN PROTEIN (AFU_ORTHOLOGUE AFUA_4G00200)-RELATED"/>
    <property type="match status" value="1"/>
</dbReference>
<protein>
    <recommendedName>
        <fullName evidence="3">F-box domain-containing protein</fullName>
    </recommendedName>
</protein>
<sequence>MDHLPNEILSHIFSYLLNEREKHRLRDDWIDQILPVRLQSGDTIEGDFDSWHHLLETDSIRIAVRRVAIETAPRDCELEDGNDILSWPDSWLDYCDWPEFASAISRICDMPNLNSLTLRFSMFCLSEDYREVLQEPPETRARVLKLVSEALRDRGSRPETSTVRELVLSNLEDTPLPKDLTYNLLRSIDRLHMCFTYAYEDRESSVLSPYIQKTLLPSLVERLVELTLAGWLWGAIPVEFNGKCLSFPRLKRLKLDHYIILRQDQFDWVLEPPSLIDLLTTCQEPQWVCTRVLKQLIDRH</sequence>
<dbReference type="PANTHER" id="PTHR42057">
    <property type="entry name" value="F-BOX DOMAIN PROTEIN (AFU_ORTHOLOGUE AFUA_4G00200)"/>
    <property type="match status" value="1"/>
</dbReference>
<evidence type="ECO:0008006" key="3">
    <source>
        <dbReference type="Google" id="ProtNLM"/>
    </source>
</evidence>
<dbReference type="AlphaFoldDB" id="A0A8J5NTJ4"/>
<gene>
    <name evidence="1" type="ORF">Forpe1208_v009911</name>
</gene>
<proteinExistence type="predicted"/>
<evidence type="ECO:0000313" key="1">
    <source>
        <dbReference type="EMBL" id="KAG7411128.1"/>
    </source>
</evidence>